<dbReference type="InterPro" id="IPR047234">
    <property type="entry name" value="GRAF_fam"/>
</dbReference>
<dbReference type="GO" id="GO:0005096">
    <property type="term" value="F:GTPase activator activity"/>
    <property type="evidence" value="ECO:0007669"/>
    <property type="project" value="UniProtKB-KW"/>
</dbReference>
<evidence type="ECO:0000256" key="2">
    <source>
        <dbReference type="ARBA" id="ARBA00022443"/>
    </source>
</evidence>
<dbReference type="SMART" id="SM00324">
    <property type="entry name" value="RhoGAP"/>
    <property type="match status" value="1"/>
</dbReference>
<dbReference type="SMART" id="SM00326">
    <property type="entry name" value="SH3"/>
    <property type="match status" value="1"/>
</dbReference>
<keyword evidence="10" id="KW-1185">Reference proteome</keyword>
<dbReference type="SUPFAM" id="SSF103657">
    <property type="entry name" value="BAR/IMD domain-like"/>
    <property type="match status" value="1"/>
</dbReference>
<evidence type="ECO:0000256" key="1">
    <source>
        <dbReference type="ARBA" id="ARBA00004496"/>
    </source>
</evidence>
<dbReference type="SUPFAM" id="SSF48350">
    <property type="entry name" value="GTPase activation domain, GAP"/>
    <property type="match status" value="1"/>
</dbReference>
<dbReference type="InterPro" id="IPR027267">
    <property type="entry name" value="AH/BAR_dom_sf"/>
</dbReference>
<dbReference type="Proteomes" id="UP000694557">
    <property type="component" value="Unassembled WGS sequence"/>
</dbReference>
<dbReference type="Gene3D" id="1.20.1270.60">
    <property type="entry name" value="Arfaptin homology (AH) domain/BAR domain"/>
    <property type="match status" value="1"/>
</dbReference>
<dbReference type="InterPro" id="IPR047225">
    <property type="entry name" value="PH_GRAF"/>
</dbReference>
<reference evidence="9" key="2">
    <citation type="submission" date="2025-09" db="UniProtKB">
        <authorList>
            <consortium name="Ensembl"/>
        </authorList>
    </citation>
    <scope>IDENTIFICATION</scope>
</reference>
<evidence type="ECO:0000256" key="5">
    <source>
        <dbReference type="PROSITE-ProRule" id="PRU00192"/>
    </source>
</evidence>
<evidence type="ECO:0000313" key="10">
    <source>
        <dbReference type="Proteomes" id="UP000694557"/>
    </source>
</evidence>
<proteinExistence type="predicted"/>
<dbReference type="InterPro" id="IPR000198">
    <property type="entry name" value="RhoGAP_dom"/>
</dbReference>
<name>A0A8C7JE43_ONCKI</name>
<dbReference type="PANTHER" id="PTHR12552:SF4">
    <property type="entry name" value="RHO GTPASE-ACTIVATING PROTEIN 26"/>
    <property type="match status" value="1"/>
</dbReference>
<dbReference type="PROSITE" id="PS50238">
    <property type="entry name" value="RHOGAP"/>
    <property type="match status" value="1"/>
</dbReference>
<feature type="domain" description="Rho-GAP" evidence="8">
    <location>
        <begin position="338"/>
        <end position="522"/>
    </location>
</feature>
<dbReference type="FunFam" id="1.20.1270.60:FF:000001">
    <property type="entry name" value="Rho GTPase-activating protein 26"/>
    <property type="match status" value="1"/>
</dbReference>
<dbReference type="Pfam" id="PF16746">
    <property type="entry name" value="BAR_3"/>
    <property type="match status" value="1"/>
</dbReference>
<gene>
    <name evidence="9" type="primary">ARHGAP26</name>
</gene>
<accession>A0A8C7JE43</accession>
<comment type="subcellular location">
    <subcellularLocation>
        <location evidence="1">Cytoplasm</location>
    </subcellularLocation>
</comment>
<dbReference type="AlphaFoldDB" id="A0A8C7JE43"/>
<dbReference type="Gene3D" id="2.30.29.30">
    <property type="entry name" value="Pleckstrin-homology domain (PH domain)/Phosphotyrosine-binding domain (PTB)"/>
    <property type="match status" value="1"/>
</dbReference>
<dbReference type="SUPFAM" id="SSF50044">
    <property type="entry name" value="SH3-domain"/>
    <property type="match status" value="1"/>
</dbReference>
<protein>
    <submittedName>
        <fullName evidence="9">Rho GTPase activating protein 26</fullName>
    </submittedName>
</protein>
<dbReference type="GO" id="GO:0007165">
    <property type="term" value="P:signal transduction"/>
    <property type="evidence" value="ECO:0007669"/>
    <property type="project" value="InterPro"/>
</dbReference>
<dbReference type="Gene3D" id="1.10.555.10">
    <property type="entry name" value="Rho GTPase activation protein"/>
    <property type="match status" value="1"/>
</dbReference>
<evidence type="ECO:0000256" key="4">
    <source>
        <dbReference type="ARBA" id="ARBA00022490"/>
    </source>
</evidence>
<dbReference type="FunFam" id="1.10.555.10:FF:000006">
    <property type="entry name" value="Rho GTPase activating protein 26"/>
    <property type="match status" value="1"/>
</dbReference>
<feature type="compositionally biased region" description="Low complexity" evidence="6">
    <location>
        <begin position="606"/>
        <end position="634"/>
    </location>
</feature>
<keyword evidence="4" id="KW-0963">Cytoplasm</keyword>
<dbReference type="PROSITE" id="PS50002">
    <property type="entry name" value="SH3"/>
    <property type="match status" value="1"/>
</dbReference>
<evidence type="ECO:0000256" key="3">
    <source>
        <dbReference type="ARBA" id="ARBA00022468"/>
    </source>
</evidence>
<dbReference type="SUPFAM" id="SSF50729">
    <property type="entry name" value="PH domain-like"/>
    <property type="match status" value="1"/>
</dbReference>
<dbReference type="InterPro" id="IPR008936">
    <property type="entry name" value="Rho_GTPase_activation_prot"/>
</dbReference>
<feature type="region of interest" description="Disordered" evidence="6">
    <location>
        <begin position="600"/>
        <end position="634"/>
    </location>
</feature>
<dbReference type="CDD" id="cd01249">
    <property type="entry name" value="BAR-PH_GRAF_family"/>
    <property type="match status" value="1"/>
</dbReference>
<sequence length="692" mass="78916">MGLPALEFSDCYLDSPQFRDRLKSHELELDKTNKFIKELIKDGKALIQALKNLSTAKRKFAESLNEFKFQCIGDAETDDEICIAKSLQEFAGVLQNLEDERTRMVSVGDLFTDVSQEAKKKYDKETEKYCAVLEKHLSLSAKKKEAHLHEADSQVDHVRQHFYEVSLEYVFKVQEVQERKMFDFVEPLLAFLQGLFTYYHHGYELAKDFNHFKTDLTISIQNTRNRFESTRSEVECLMRKMKENPMNTRASAMTPWRDICLYRRNVSSFVSTWVKYYCTYHREPKRVTMVLFDQKSGGKVGEEESFTLKSCTRRKTDSIEKRFCFDVEGVDRVVLTMVQLDVVGFNVVKKFIYAVETRGIDEQGLYRIVGVNSRVQKLLGLAMDPKTCADVELDSTEWEIKTITSAIKFYLRMLPAPLMTYQYQRSFIKAAKRDNQEARITEIHSIVHWLPEKNRQMLDLLTKHLANVANHHQQNLMTVANLGVVFGPTLLRPQEETVAAIMDIKFQNIVVEILIENHERVSQSVRGGPANLQLNLQPRRRSTESKAPSCSERPLTLFHTPTHSQKGGHNSLSSSHTPFLMFSSSHRGCCVCVSLSPASPSPTSPRSPSWPMFSAPSSPQPASSTSSDSSPISVPGRQARALYACKAEHHSELSFIAGTTFENVHSSREPGWLEGTLDGRTGLIPENYVEFV</sequence>
<dbReference type="Gene3D" id="2.30.30.40">
    <property type="entry name" value="SH3 Domains"/>
    <property type="match status" value="1"/>
</dbReference>
<dbReference type="InterPro" id="IPR036028">
    <property type="entry name" value="SH3-like_dom_sf"/>
</dbReference>
<keyword evidence="2 5" id="KW-0728">SH3 domain</keyword>
<reference evidence="9" key="1">
    <citation type="submission" date="2025-08" db="UniProtKB">
        <authorList>
            <consortium name="Ensembl"/>
        </authorList>
    </citation>
    <scope>IDENTIFICATION</scope>
</reference>
<dbReference type="InterPro" id="IPR011993">
    <property type="entry name" value="PH-like_dom_sf"/>
</dbReference>
<dbReference type="PANTHER" id="PTHR12552">
    <property type="entry name" value="OLIGOPHRENIN 1"/>
    <property type="match status" value="1"/>
</dbReference>
<dbReference type="CDD" id="cd11882">
    <property type="entry name" value="SH3_GRAF-like"/>
    <property type="match status" value="1"/>
</dbReference>
<evidence type="ECO:0000256" key="6">
    <source>
        <dbReference type="SAM" id="MobiDB-lite"/>
    </source>
</evidence>
<feature type="region of interest" description="Disordered" evidence="6">
    <location>
        <begin position="522"/>
        <end position="573"/>
    </location>
</feature>
<organism evidence="9 10">
    <name type="scientific">Oncorhynchus kisutch</name>
    <name type="common">Coho salmon</name>
    <name type="synonym">Salmo kisutch</name>
    <dbReference type="NCBI Taxonomy" id="8019"/>
    <lineage>
        <taxon>Eukaryota</taxon>
        <taxon>Metazoa</taxon>
        <taxon>Chordata</taxon>
        <taxon>Craniata</taxon>
        <taxon>Vertebrata</taxon>
        <taxon>Euteleostomi</taxon>
        <taxon>Actinopterygii</taxon>
        <taxon>Neopterygii</taxon>
        <taxon>Teleostei</taxon>
        <taxon>Protacanthopterygii</taxon>
        <taxon>Salmoniformes</taxon>
        <taxon>Salmonidae</taxon>
        <taxon>Salmoninae</taxon>
        <taxon>Oncorhynchus</taxon>
    </lineage>
</organism>
<feature type="compositionally biased region" description="Polar residues" evidence="6">
    <location>
        <begin position="559"/>
        <end position="573"/>
    </location>
</feature>
<dbReference type="GO" id="GO:0005829">
    <property type="term" value="C:cytosol"/>
    <property type="evidence" value="ECO:0007669"/>
    <property type="project" value="UniProtKB-ARBA"/>
</dbReference>
<dbReference type="InterPro" id="IPR004148">
    <property type="entry name" value="BAR_dom"/>
</dbReference>
<evidence type="ECO:0000259" key="8">
    <source>
        <dbReference type="PROSITE" id="PS50238"/>
    </source>
</evidence>
<dbReference type="Pfam" id="PF00620">
    <property type="entry name" value="RhoGAP"/>
    <property type="match status" value="1"/>
</dbReference>
<dbReference type="FunFam" id="2.30.30.40:FF:000055">
    <property type="entry name" value="rho GTPase-activating protein 26 isoform X1"/>
    <property type="match status" value="1"/>
</dbReference>
<keyword evidence="3" id="KW-0343">GTPase activation</keyword>
<dbReference type="GeneTree" id="ENSGT00940000157254"/>
<evidence type="ECO:0000259" key="7">
    <source>
        <dbReference type="PROSITE" id="PS50002"/>
    </source>
</evidence>
<evidence type="ECO:0000313" key="9">
    <source>
        <dbReference type="Ensembl" id="ENSOKIP00005081740.1"/>
    </source>
</evidence>
<dbReference type="Pfam" id="PF14604">
    <property type="entry name" value="SH3_9"/>
    <property type="match status" value="1"/>
</dbReference>
<dbReference type="Ensembl" id="ENSOKIT00005087221.1">
    <property type="protein sequence ID" value="ENSOKIP00005081740.1"/>
    <property type="gene ID" value="ENSOKIG00005034922.1"/>
</dbReference>
<feature type="domain" description="SH3" evidence="7">
    <location>
        <begin position="634"/>
        <end position="692"/>
    </location>
</feature>
<dbReference type="InterPro" id="IPR001452">
    <property type="entry name" value="SH3_domain"/>
</dbReference>